<dbReference type="PANTHER" id="PTHR43318">
    <property type="entry name" value="UDP-N-ACETYLGLUCOSAMINE 4,6-DEHYDRATASE"/>
    <property type="match status" value="1"/>
</dbReference>
<dbReference type="SUPFAM" id="SSF51735">
    <property type="entry name" value="NAD(P)-binding Rossmann-fold domains"/>
    <property type="match status" value="1"/>
</dbReference>
<dbReference type="CDD" id="cd05237">
    <property type="entry name" value="UDP_invert_4-6DH_SDR_e"/>
    <property type="match status" value="1"/>
</dbReference>
<keyword evidence="5" id="KW-1185">Reference proteome</keyword>
<dbReference type="InterPro" id="IPR051203">
    <property type="entry name" value="Polysaccharide_Synthase-Rel"/>
</dbReference>
<dbReference type="EMBL" id="JAAFYZ010000036">
    <property type="protein sequence ID" value="MBS2547875.1"/>
    <property type="molecule type" value="Genomic_DNA"/>
</dbReference>
<sequence>MSELTDSTMLVTGGTGSFGHAFIRYALDELRPRTVVVFSRDEHKQYELRRRFGDEPRIRMVLGDIRNRESLARAMRGIDHVVHAAALKQADTAEFNVLEYVQTNIIGSQNVLAAAVECGVRKVVALSTDKASSPVSLYGATKMVADKMLTSAGARTSVEAGVRFSVVRYGNFVGSRGSVIPLFRELARAGQALPITDKRMTRFWVTLDQAVRFVAGAFDTMQGGELYVPKLPSMKITDLAEAVAPGCPTYEVGIRPGEKLHEEMIATEDSHRTFDLPDRYVVQPSISAGDPPPAHSSPVSPGFTYRSDTNQEWLSSAELRKILDSPEAAEPCRTMSA</sequence>
<dbReference type="Pfam" id="PF02719">
    <property type="entry name" value="Polysacc_synt_2"/>
    <property type="match status" value="1"/>
</dbReference>
<dbReference type="EC" id="4.2.1.115" evidence="4"/>
<evidence type="ECO:0000313" key="5">
    <source>
        <dbReference type="Proteomes" id="UP000730482"/>
    </source>
</evidence>
<gene>
    <name evidence="4" type="primary">pseB</name>
    <name evidence="4" type="ORF">KGQ19_13465</name>
</gene>
<comment type="caution">
    <text evidence="4">The sequence shown here is derived from an EMBL/GenBank/DDBJ whole genome shotgun (WGS) entry which is preliminary data.</text>
</comment>
<accession>A0ABS5KP99</accession>
<feature type="domain" description="Polysaccharide biosynthesis protein CapD-like" evidence="3">
    <location>
        <begin position="10"/>
        <end position="283"/>
    </location>
</feature>
<evidence type="ECO:0000256" key="2">
    <source>
        <dbReference type="SAM" id="MobiDB-lite"/>
    </source>
</evidence>
<dbReference type="PANTHER" id="PTHR43318:SF2">
    <property type="entry name" value="UDP-N-ACETYLGLUCOSAMINE 4,6-DEHYDRATASE (INVERTING)"/>
    <property type="match status" value="1"/>
</dbReference>
<name>A0ABS5KP99_9ACTN</name>
<comment type="similarity">
    <text evidence="1">Belongs to the polysaccharide synthase family.</text>
</comment>
<keyword evidence="4" id="KW-0456">Lyase</keyword>
<evidence type="ECO:0000259" key="3">
    <source>
        <dbReference type="Pfam" id="PF02719"/>
    </source>
</evidence>
<dbReference type="RefSeq" id="WP_212009456.1">
    <property type="nucleotide sequence ID" value="NZ_JAAFYZ010000036.1"/>
</dbReference>
<dbReference type="Gene3D" id="3.40.50.720">
    <property type="entry name" value="NAD(P)-binding Rossmann-like Domain"/>
    <property type="match status" value="1"/>
</dbReference>
<organism evidence="4 5">
    <name type="scientific">Catenulispora pinistramenti</name>
    <dbReference type="NCBI Taxonomy" id="2705254"/>
    <lineage>
        <taxon>Bacteria</taxon>
        <taxon>Bacillati</taxon>
        <taxon>Actinomycetota</taxon>
        <taxon>Actinomycetes</taxon>
        <taxon>Catenulisporales</taxon>
        <taxon>Catenulisporaceae</taxon>
        <taxon>Catenulispora</taxon>
    </lineage>
</organism>
<evidence type="ECO:0000256" key="1">
    <source>
        <dbReference type="ARBA" id="ARBA00007430"/>
    </source>
</evidence>
<feature type="region of interest" description="Disordered" evidence="2">
    <location>
        <begin position="283"/>
        <end position="307"/>
    </location>
</feature>
<dbReference type="GO" id="GO:0016829">
    <property type="term" value="F:lyase activity"/>
    <property type="evidence" value="ECO:0007669"/>
    <property type="project" value="UniProtKB-KW"/>
</dbReference>
<evidence type="ECO:0000313" key="4">
    <source>
        <dbReference type="EMBL" id="MBS2547875.1"/>
    </source>
</evidence>
<dbReference type="Proteomes" id="UP000730482">
    <property type="component" value="Unassembled WGS sequence"/>
</dbReference>
<dbReference type="InterPro" id="IPR020025">
    <property type="entry name" value="PseB"/>
</dbReference>
<dbReference type="InterPro" id="IPR003869">
    <property type="entry name" value="Polysac_CapD-like"/>
</dbReference>
<dbReference type="NCBIfam" id="TIGR03589">
    <property type="entry name" value="PseB"/>
    <property type="match status" value="1"/>
</dbReference>
<reference evidence="4 5" key="1">
    <citation type="submission" date="2020-02" db="EMBL/GenBank/DDBJ databases">
        <title>Acidophilic actinobacteria isolated from forest soil.</title>
        <authorList>
            <person name="Golinska P."/>
        </authorList>
    </citation>
    <scope>NUCLEOTIDE SEQUENCE [LARGE SCALE GENOMIC DNA]</scope>
    <source>
        <strain evidence="4 5">NL8</strain>
    </source>
</reference>
<protein>
    <submittedName>
        <fullName evidence="4">UDP-N-acetylglucosamine 4,6-dehydratase (Inverting)</fullName>
        <ecNumber evidence="4">4.2.1.115</ecNumber>
    </submittedName>
</protein>
<proteinExistence type="inferred from homology"/>
<dbReference type="InterPro" id="IPR036291">
    <property type="entry name" value="NAD(P)-bd_dom_sf"/>
</dbReference>